<organism evidence="2">
    <name type="scientific">marine sediment metagenome</name>
    <dbReference type="NCBI Taxonomy" id="412755"/>
    <lineage>
        <taxon>unclassified sequences</taxon>
        <taxon>metagenomes</taxon>
        <taxon>ecological metagenomes</taxon>
    </lineage>
</organism>
<comment type="caution">
    <text evidence="2">The sequence shown here is derived from an EMBL/GenBank/DDBJ whole genome shotgun (WGS) entry which is preliminary data.</text>
</comment>
<sequence>MIQAIKIPVVLKGIDDGELSFDYEEDGNTLSIYLGEDFICSLDYDGNFKQEFKILIFTSYAFFNFFYFFVF</sequence>
<keyword evidence="1" id="KW-1133">Transmembrane helix</keyword>
<dbReference type="AlphaFoldDB" id="A0A0F8WVV0"/>
<protein>
    <submittedName>
        <fullName evidence="2">Uncharacterized protein</fullName>
    </submittedName>
</protein>
<dbReference type="EMBL" id="LAZR01062792">
    <property type="protein sequence ID" value="KKK60793.1"/>
    <property type="molecule type" value="Genomic_DNA"/>
</dbReference>
<proteinExistence type="predicted"/>
<accession>A0A0F8WVV0</accession>
<evidence type="ECO:0000313" key="2">
    <source>
        <dbReference type="EMBL" id="KKK60793.1"/>
    </source>
</evidence>
<keyword evidence="1" id="KW-0472">Membrane</keyword>
<keyword evidence="1" id="KW-0812">Transmembrane</keyword>
<gene>
    <name evidence="2" type="ORF">LCGC14_3020820</name>
</gene>
<reference evidence="2" key="1">
    <citation type="journal article" date="2015" name="Nature">
        <title>Complex archaea that bridge the gap between prokaryotes and eukaryotes.</title>
        <authorList>
            <person name="Spang A."/>
            <person name="Saw J.H."/>
            <person name="Jorgensen S.L."/>
            <person name="Zaremba-Niedzwiedzka K."/>
            <person name="Martijn J."/>
            <person name="Lind A.E."/>
            <person name="van Eijk R."/>
            <person name="Schleper C."/>
            <person name="Guy L."/>
            <person name="Ettema T.J."/>
        </authorList>
    </citation>
    <scope>NUCLEOTIDE SEQUENCE</scope>
</reference>
<evidence type="ECO:0000256" key="1">
    <source>
        <dbReference type="SAM" id="Phobius"/>
    </source>
</evidence>
<feature type="transmembrane region" description="Helical" evidence="1">
    <location>
        <begin position="52"/>
        <end position="70"/>
    </location>
</feature>
<name>A0A0F8WVV0_9ZZZZ</name>